<evidence type="ECO:0000256" key="4">
    <source>
        <dbReference type="PIRSR" id="PIRSR005902-1"/>
    </source>
</evidence>
<feature type="binding site" evidence="4">
    <location>
        <position position="7"/>
    </location>
    <ligand>
        <name>a divalent metal cation</name>
        <dbReference type="ChEBI" id="CHEBI:60240"/>
        <label>1</label>
    </ligand>
</feature>
<comment type="caution">
    <text evidence="5">The sequence shown here is derived from an EMBL/GenBank/DDBJ whole genome shotgun (WGS) entry which is preliminary data.</text>
</comment>
<gene>
    <name evidence="5" type="ORF">B6D06_09990</name>
</gene>
<dbReference type="InterPro" id="IPR015991">
    <property type="entry name" value="TatD/YcfH-like"/>
</dbReference>
<dbReference type="AlphaFoldDB" id="A0A242NSD4"/>
<feature type="binding site" evidence="4">
    <location>
        <position position="153"/>
    </location>
    <ligand>
        <name>a divalent metal cation</name>
        <dbReference type="ChEBI" id="CHEBI:60240"/>
        <label>2</label>
    </ligand>
</feature>
<dbReference type="PANTHER" id="PTHR46124">
    <property type="entry name" value="D-AMINOACYL-TRNA DEACYLASE"/>
    <property type="match status" value="1"/>
</dbReference>
<comment type="similarity">
    <text evidence="1">Belongs to the metallo-dependent hydrolases superfamily. TatD-type hydrolase family.</text>
</comment>
<dbReference type="Gene3D" id="3.20.20.140">
    <property type="entry name" value="Metal-dependent hydrolases"/>
    <property type="match status" value="1"/>
</dbReference>
<dbReference type="InterPro" id="IPR001130">
    <property type="entry name" value="TatD-like"/>
</dbReference>
<keyword evidence="3 5" id="KW-0378">Hydrolase</keyword>
<evidence type="ECO:0000256" key="1">
    <source>
        <dbReference type="ARBA" id="ARBA00009275"/>
    </source>
</evidence>
<name>A0A242NSD4_9GAMM</name>
<dbReference type="Pfam" id="PF01026">
    <property type="entry name" value="TatD_DNase"/>
    <property type="match status" value="1"/>
</dbReference>
<dbReference type="PIRSF" id="PIRSF005902">
    <property type="entry name" value="DNase_TatD"/>
    <property type="match status" value="1"/>
</dbReference>
<dbReference type="NCBIfam" id="TIGR00010">
    <property type="entry name" value="YchF/TatD family DNA exonuclease"/>
    <property type="match status" value="1"/>
</dbReference>
<proteinExistence type="inferred from homology"/>
<dbReference type="EMBL" id="NASK01000102">
    <property type="protein sequence ID" value="OTQ48486.1"/>
    <property type="molecule type" value="Genomic_DNA"/>
</dbReference>
<protein>
    <submittedName>
        <fullName evidence="5">Metal-dependent hydrolase</fullName>
    </submittedName>
</protein>
<evidence type="ECO:0000256" key="2">
    <source>
        <dbReference type="ARBA" id="ARBA00022723"/>
    </source>
</evidence>
<evidence type="ECO:0000313" key="5">
    <source>
        <dbReference type="EMBL" id="OTQ48486.1"/>
    </source>
</evidence>
<dbReference type="PANTHER" id="PTHR46124:SF2">
    <property type="entry name" value="D-AMINOACYL-TRNA DEACYLASE"/>
    <property type="match status" value="1"/>
</dbReference>
<accession>A0A242P7Q8</accession>
<sequence length="260" mass="29487">MFLIDSHCHLDSLDYTNKTLDSVLQEALNNDVKHCLSVATTLSGYEAMKAMLMPYKKQCSFSCGIHPLNLDDEPYDTERFARLAQEDNVIALGETGLDYYYQQDNLELQQYNFIQHIHLGKQLKKPIIVHTRNAKQDTLKILKEEQAHSGVLHCFTEDIDTAKALLDIGFYISFSGIITFKNAESLREVAKFVPLDRILIETDSPYLAPVPYRGKENQPAYVKEVANYLAALKGVTLDTIAQQTTTNFCQLFNLKGVINE</sequence>
<feature type="binding site" evidence="4">
    <location>
        <position position="130"/>
    </location>
    <ligand>
        <name>a divalent metal cation</name>
        <dbReference type="ChEBI" id="CHEBI:60240"/>
        <label>2</label>
    </ligand>
</feature>
<dbReference type="GO" id="GO:0046872">
    <property type="term" value="F:metal ion binding"/>
    <property type="evidence" value="ECO:0007669"/>
    <property type="project" value="UniProtKB-KW"/>
</dbReference>
<dbReference type="GO" id="GO:0016788">
    <property type="term" value="F:hydrolase activity, acting on ester bonds"/>
    <property type="evidence" value="ECO:0007669"/>
    <property type="project" value="InterPro"/>
</dbReference>
<feature type="binding site" evidence="4">
    <location>
        <position position="203"/>
    </location>
    <ligand>
        <name>a divalent metal cation</name>
        <dbReference type="ChEBI" id="CHEBI:60240"/>
        <label>1</label>
    </ligand>
</feature>
<evidence type="ECO:0000313" key="6">
    <source>
        <dbReference type="Proteomes" id="UP000194968"/>
    </source>
</evidence>
<dbReference type="RefSeq" id="WP_065578426.1">
    <property type="nucleotide sequence ID" value="NZ_LZGI01000014.1"/>
</dbReference>
<dbReference type="InterPro" id="IPR032466">
    <property type="entry name" value="Metal_Hydrolase"/>
</dbReference>
<accession>A0A242NSD4</accession>
<dbReference type="GO" id="GO:0005829">
    <property type="term" value="C:cytosol"/>
    <property type="evidence" value="ECO:0007669"/>
    <property type="project" value="TreeGrafter"/>
</dbReference>
<dbReference type="Proteomes" id="UP000194968">
    <property type="component" value="Unassembled WGS sequence"/>
</dbReference>
<keyword evidence="2 4" id="KW-0479">Metal-binding</keyword>
<organism evidence="5 6">
    <name type="scientific">Gilliamella apis</name>
    <dbReference type="NCBI Taxonomy" id="1970738"/>
    <lineage>
        <taxon>Bacteria</taxon>
        <taxon>Pseudomonadati</taxon>
        <taxon>Pseudomonadota</taxon>
        <taxon>Gammaproteobacteria</taxon>
        <taxon>Orbales</taxon>
        <taxon>Orbaceae</taxon>
        <taxon>Gilliamella</taxon>
    </lineage>
</organism>
<evidence type="ECO:0000256" key="3">
    <source>
        <dbReference type="ARBA" id="ARBA00022801"/>
    </source>
</evidence>
<dbReference type="SUPFAM" id="SSF51556">
    <property type="entry name" value="Metallo-dependent hydrolases"/>
    <property type="match status" value="1"/>
</dbReference>
<dbReference type="CDD" id="cd01310">
    <property type="entry name" value="TatD_DNAse"/>
    <property type="match status" value="1"/>
</dbReference>
<dbReference type="FunFam" id="3.20.20.140:FF:000005">
    <property type="entry name" value="TatD family hydrolase"/>
    <property type="match status" value="1"/>
</dbReference>
<dbReference type="OrthoDB" id="9810005at2"/>
<dbReference type="InterPro" id="IPR018228">
    <property type="entry name" value="DNase_TatD-rel_CS"/>
</dbReference>
<reference evidence="5 6" key="1">
    <citation type="submission" date="2017-03" db="EMBL/GenBank/DDBJ databases">
        <title>Comparative genomics of honeybee gut symbionts reveal geographically distinct and subgroup specific antibiotic resistance.</title>
        <authorList>
            <person name="Ludvigsen J."/>
            <person name="Porcellato D."/>
            <person name="Labee-Lund T.M."/>
            <person name="Amdam G.V."/>
            <person name="Rudi K."/>
        </authorList>
    </citation>
    <scope>NUCLEOTIDE SEQUENCE [LARGE SCALE GENOMIC DNA]</scope>
    <source>
        <strain evidence="5 6">A-4-12</strain>
    </source>
</reference>
<feature type="binding site" evidence="4">
    <location>
        <position position="9"/>
    </location>
    <ligand>
        <name>a divalent metal cation</name>
        <dbReference type="ChEBI" id="CHEBI:60240"/>
        <label>1</label>
    </ligand>
</feature>
<dbReference type="PROSITE" id="PS01091">
    <property type="entry name" value="TATD_3"/>
    <property type="match status" value="1"/>
</dbReference>
<dbReference type="GO" id="GO:0004536">
    <property type="term" value="F:DNA nuclease activity"/>
    <property type="evidence" value="ECO:0007669"/>
    <property type="project" value="InterPro"/>
</dbReference>
<dbReference type="PROSITE" id="PS01137">
    <property type="entry name" value="TATD_1"/>
    <property type="match status" value="1"/>
</dbReference>
<feature type="binding site" evidence="4">
    <location>
        <position position="94"/>
    </location>
    <ligand>
        <name>a divalent metal cation</name>
        <dbReference type="ChEBI" id="CHEBI:60240"/>
        <label>1</label>
    </ligand>
</feature>